<name>A0A067SMQ2_GALM3</name>
<evidence type="ECO:0000313" key="1">
    <source>
        <dbReference type="EMBL" id="KDR72201.1"/>
    </source>
</evidence>
<evidence type="ECO:0000313" key="2">
    <source>
        <dbReference type="Proteomes" id="UP000027222"/>
    </source>
</evidence>
<dbReference type="AlphaFoldDB" id="A0A067SMQ2"/>
<accession>A0A067SMQ2</accession>
<protein>
    <submittedName>
        <fullName evidence="1">Uncharacterized protein</fullName>
    </submittedName>
</protein>
<reference evidence="2" key="1">
    <citation type="journal article" date="2014" name="Proc. Natl. Acad. Sci. U.S.A.">
        <title>Extensive sampling of basidiomycete genomes demonstrates inadequacy of the white-rot/brown-rot paradigm for wood decay fungi.</title>
        <authorList>
            <person name="Riley R."/>
            <person name="Salamov A.A."/>
            <person name="Brown D.W."/>
            <person name="Nagy L.G."/>
            <person name="Floudas D."/>
            <person name="Held B.W."/>
            <person name="Levasseur A."/>
            <person name="Lombard V."/>
            <person name="Morin E."/>
            <person name="Otillar R."/>
            <person name="Lindquist E.A."/>
            <person name="Sun H."/>
            <person name="LaButti K.M."/>
            <person name="Schmutz J."/>
            <person name="Jabbour D."/>
            <person name="Luo H."/>
            <person name="Baker S.E."/>
            <person name="Pisabarro A.G."/>
            <person name="Walton J.D."/>
            <person name="Blanchette R.A."/>
            <person name="Henrissat B."/>
            <person name="Martin F."/>
            <person name="Cullen D."/>
            <person name="Hibbett D.S."/>
            <person name="Grigoriev I.V."/>
        </authorList>
    </citation>
    <scope>NUCLEOTIDE SEQUENCE [LARGE SCALE GENOMIC DNA]</scope>
    <source>
        <strain evidence="2">CBS 339.88</strain>
    </source>
</reference>
<dbReference type="EMBL" id="KL142389">
    <property type="protein sequence ID" value="KDR72201.1"/>
    <property type="molecule type" value="Genomic_DNA"/>
</dbReference>
<dbReference type="HOGENOM" id="CLU_2073345_0_0_1"/>
<keyword evidence="2" id="KW-1185">Reference proteome</keyword>
<proteinExistence type="predicted"/>
<sequence length="129" mass="15032">MYNRTIVLDIQGKKYEVDLPDTALSLQTHITRVRTEVATTDVERPATIKLLVFLPERLRHLYKKEELYTPGFADRNLHLTLSVDDTTYIAVDRVEIKNWEEAREVEYLARGAPWLIVHENSMNGKHVVE</sequence>
<dbReference type="Proteomes" id="UP000027222">
    <property type="component" value="Unassembled WGS sequence"/>
</dbReference>
<gene>
    <name evidence="1" type="ORF">GALMADRAFT_270708</name>
</gene>
<organism evidence="1 2">
    <name type="scientific">Galerina marginata (strain CBS 339.88)</name>
    <dbReference type="NCBI Taxonomy" id="685588"/>
    <lineage>
        <taxon>Eukaryota</taxon>
        <taxon>Fungi</taxon>
        <taxon>Dikarya</taxon>
        <taxon>Basidiomycota</taxon>
        <taxon>Agaricomycotina</taxon>
        <taxon>Agaricomycetes</taxon>
        <taxon>Agaricomycetidae</taxon>
        <taxon>Agaricales</taxon>
        <taxon>Agaricineae</taxon>
        <taxon>Strophariaceae</taxon>
        <taxon>Galerina</taxon>
    </lineage>
</organism>